<proteinExistence type="predicted"/>
<keyword evidence="1" id="KW-1133">Transmembrane helix</keyword>
<sequence>MAEFFDYIPTITIILFAMGIIGAIVYERVRTKISKNPPLEAFLEEKFHSLGFEQLTDIQKRSLPIIYQKSIRWL</sequence>
<keyword evidence="1" id="KW-0472">Membrane</keyword>
<reference evidence="2" key="1">
    <citation type="journal article" date="2014" name="Genome Biol. Evol.">
        <title>Pangenome evidence for extensive interdomain horizontal transfer affecting lineage core and shell genes in uncultured planktonic thaumarchaeota and euryarchaeota.</title>
        <authorList>
            <person name="Deschamps P."/>
            <person name="Zivanovic Y."/>
            <person name="Moreira D."/>
            <person name="Rodriguez-Valera F."/>
            <person name="Lopez-Garcia P."/>
        </authorList>
    </citation>
    <scope>NUCLEOTIDE SEQUENCE</scope>
</reference>
<evidence type="ECO:0000256" key="1">
    <source>
        <dbReference type="SAM" id="Phobius"/>
    </source>
</evidence>
<accession>A0A075I0P7</accession>
<dbReference type="EMBL" id="KF901189">
    <property type="protein sequence ID" value="AIF21395.1"/>
    <property type="molecule type" value="Genomic_DNA"/>
</dbReference>
<dbReference type="AlphaFoldDB" id="A0A075I0P7"/>
<name>A0A075I0P7_9ARCH</name>
<organism evidence="2">
    <name type="scientific">uncultured marine thaumarchaeote SAT1000_04_B06</name>
    <dbReference type="NCBI Taxonomy" id="1456354"/>
    <lineage>
        <taxon>Archaea</taxon>
        <taxon>Nitrososphaerota</taxon>
        <taxon>environmental samples</taxon>
    </lineage>
</organism>
<keyword evidence="1" id="KW-0812">Transmembrane</keyword>
<feature type="transmembrane region" description="Helical" evidence="1">
    <location>
        <begin position="6"/>
        <end position="26"/>
    </location>
</feature>
<protein>
    <submittedName>
        <fullName evidence="2">Uncharacterized protein</fullName>
    </submittedName>
</protein>
<evidence type="ECO:0000313" key="2">
    <source>
        <dbReference type="EMBL" id="AIF21395.1"/>
    </source>
</evidence>